<dbReference type="AlphaFoldDB" id="A0A6B0U3A5"/>
<protein>
    <submittedName>
        <fullName evidence="2">Putative secreted protein</fullName>
    </submittedName>
</protein>
<sequence>MSSSIPRAFLAAPSPSFLAIFMIFLRFLSALRVTKMSSMPSVNPTWVWRKWVNSLAKAVRTRLEMAPPYNS</sequence>
<keyword evidence="1" id="KW-0472">Membrane</keyword>
<reference evidence="2" key="1">
    <citation type="submission" date="2019-12" db="EMBL/GenBank/DDBJ databases">
        <title>An insight into the sialome of adult female Ixodes ricinus ticks feeding for 6 days.</title>
        <authorList>
            <person name="Perner J."/>
            <person name="Ribeiro J.M.C."/>
        </authorList>
    </citation>
    <scope>NUCLEOTIDE SEQUENCE</scope>
    <source>
        <strain evidence="2">Semi-engorged</strain>
        <tissue evidence="2">Salivary glands</tissue>
    </source>
</reference>
<evidence type="ECO:0000256" key="1">
    <source>
        <dbReference type="SAM" id="Phobius"/>
    </source>
</evidence>
<keyword evidence="1" id="KW-0812">Transmembrane</keyword>
<dbReference type="EMBL" id="GIFC01000713">
    <property type="protein sequence ID" value="MXU82796.1"/>
    <property type="molecule type" value="Transcribed_RNA"/>
</dbReference>
<name>A0A6B0U3A5_IXORI</name>
<evidence type="ECO:0000313" key="2">
    <source>
        <dbReference type="EMBL" id="MXU82796.1"/>
    </source>
</evidence>
<organism evidence="2">
    <name type="scientific">Ixodes ricinus</name>
    <name type="common">Common tick</name>
    <name type="synonym">Acarus ricinus</name>
    <dbReference type="NCBI Taxonomy" id="34613"/>
    <lineage>
        <taxon>Eukaryota</taxon>
        <taxon>Metazoa</taxon>
        <taxon>Ecdysozoa</taxon>
        <taxon>Arthropoda</taxon>
        <taxon>Chelicerata</taxon>
        <taxon>Arachnida</taxon>
        <taxon>Acari</taxon>
        <taxon>Parasitiformes</taxon>
        <taxon>Ixodida</taxon>
        <taxon>Ixodoidea</taxon>
        <taxon>Ixodidae</taxon>
        <taxon>Ixodinae</taxon>
        <taxon>Ixodes</taxon>
    </lineage>
</organism>
<feature type="transmembrane region" description="Helical" evidence="1">
    <location>
        <begin position="12"/>
        <end position="31"/>
    </location>
</feature>
<accession>A0A6B0U3A5</accession>
<keyword evidence="1" id="KW-1133">Transmembrane helix</keyword>
<proteinExistence type="predicted"/>